<dbReference type="STRING" id="409849.ENSPMGP00000007663"/>
<evidence type="ECO:0000313" key="4">
    <source>
        <dbReference type="Ensembl" id="ENSPMGP00000007663.1"/>
    </source>
</evidence>
<feature type="transmembrane region" description="Helical" evidence="2">
    <location>
        <begin position="37"/>
        <end position="60"/>
    </location>
</feature>
<feature type="domain" description="C-type lectin" evidence="3">
    <location>
        <begin position="107"/>
        <end position="243"/>
    </location>
</feature>
<dbReference type="AlphaFoldDB" id="A0A3B3ZSJ8"/>
<sequence>MGLVNIGLCQILHVPLVPGLKLVCAPQRRSKVTVERAAQVVLSLLLLAVVSALIGVISMLTDYYDYTFTRNTLEIGYYHFNYDHNSLKTCLVQLNSVAQCDEDWELNGTQCYYFSNRSLQLTWTSSKDKCQSKRGDLIKIESREKQEFLDGRVRLLMDAEDERFWIGLTDSQTEGEWLWTDGSPLNQSLEFWTKNEHNTEPDNWKEEDVDGENCAIIGEIMFINGLKSWYDNSCKKKYRFICEKKATRSATCS</sequence>
<dbReference type="PANTHER" id="PTHR22803">
    <property type="entry name" value="MANNOSE, PHOSPHOLIPASE, LECTIN RECEPTOR RELATED"/>
    <property type="match status" value="1"/>
</dbReference>
<dbReference type="InterPro" id="IPR016187">
    <property type="entry name" value="CTDL_fold"/>
</dbReference>
<dbReference type="InterPro" id="IPR050111">
    <property type="entry name" value="C-type_lectin/snaclec_domain"/>
</dbReference>
<dbReference type="PROSITE" id="PS50041">
    <property type="entry name" value="C_TYPE_LECTIN_2"/>
    <property type="match status" value="1"/>
</dbReference>
<keyword evidence="2" id="KW-1133">Transmembrane helix</keyword>
<dbReference type="CDD" id="cd03590">
    <property type="entry name" value="CLECT_DC-SIGN_like"/>
    <property type="match status" value="1"/>
</dbReference>
<organism evidence="4 5">
    <name type="scientific">Periophthalmus magnuspinnatus</name>
    <dbReference type="NCBI Taxonomy" id="409849"/>
    <lineage>
        <taxon>Eukaryota</taxon>
        <taxon>Metazoa</taxon>
        <taxon>Chordata</taxon>
        <taxon>Craniata</taxon>
        <taxon>Vertebrata</taxon>
        <taxon>Euteleostomi</taxon>
        <taxon>Actinopterygii</taxon>
        <taxon>Neopterygii</taxon>
        <taxon>Teleostei</taxon>
        <taxon>Neoteleostei</taxon>
        <taxon>Acanthomorphata</taxon>
        <taxon>Gobiaria</taxon>
        <taxon>Gobiiformes</taxon>
        <taxon>Gobioidei</taxon>
        <taxon>Gobiidae</taxon>
        <taxon>Oxudercinae</taxon>
        <taxon>Periophthalmus</taxon>
    </lineage>
</organism>
<name>A0A3B3ZSJ8_9GOBI</name>
<evidence type="ECO:0000256" key="1">
    <source>
        <dbReference type="ARBA" id="ARBA00022734"/>
    </source>
</evidence>
<reference evidence="4" key="1">
    <citation type="submission" date="2025-08" db="UniProtKB">
        <authorList>
            <consortium name="Ensembl"/>
        </authorList>
    </citation>
    <scope>IDENTIFICATION</scope>
</reference>
<reference evidence="4" key="2">
    <citation type="submission" date="2025-09" db="UniProtKB">
        <authorList>
            <consortium name="Ensembl"/>
        </authorList>
    </citation>
    <scope>IDENTIFICATION</scope>
</reference>
<dbReference type="SUPFAM" id="SSF56436">
    <property type="entry name" value="C-type lectin-like"/>
    <property type="match status" value="1"/>
</dbReference>
<evidence type="ECO:0000259" key="3">
    <source>
        <dbReference type="PROSITE" id="PS50041"/>
    </source>
</evidence>
<dbReference type="InterPro" id="IPR033989">
    <property type="entry name" value="CD209-like_CTLD"/>
</dbReference>
<dbReference type="Gene3D" id="3.10.100.10">
    <property type="entry name" value="Mannose-Binding Protein A, subunit A"/>
    <property type="match status" value="1"/>
</dbReference>
<evidence type="ECO:0000313" key="5">
    <source>
        <dbReference type="Proteomes" id="UP000261520"/>
    </source>
</evidence>
<dbReference type="Proteomes" id="UP000261520">
    <property type="component" value="Unplaced"/>
</dbReference>
<dbReference type="InterPro" id="IPR016186">
    <property type="entry name" value="C-type_lectin-like/link_sf"/>
</dbReference>
<dbReference type="GO" id="GO:0030246">
    <property type="term" value="F:carbohydrate binding"/>
    <property type="evidence" value="ECO:0007669"/>
    <property type="project" value="UniProtKB-KW"/>
</dbReference>
<protein>
    <recommendedName>
        <fullName evidence="3">C-type lectin domain-containing protein</fullName>
    </recommendedName>
</protein>
<dbReference type="Ensembl" id="ENSPMGT00000008150.1">
    <property type="protein sequence ID" value="ENSPMGP00000007663.1"/>
    <property type="gene ID" value="ENSPMGG00000006353.1"/>
</dbReference>
<dbReference type="Pfam" id="PF00059">
    <property type="entry name" value="Lectin_C"/>
    <property type="match status" value="1"/>
</dbReference>
<keyword evidence="2" id="KW-0812">Transmembrane</keyword>
<dbReference type="InterPro" id="IPR001304">
    <property type="entry name" value="C-type_lectin-like"/>
</dbReference>
<dbReference type="SMART" id="SM00034">
    <property type="entry name" value="CLECT"/>
    <property type="match status" value="1"/>
</dbReference>
<accession>A0A3B3ZSJ8</accession>
<keyword evidence="1" id="KW-0430">Lectin</keyword>
<proteinExistence type="predicted"/>
<keyword evidence="2" id="KW-0472">Membrane</keyword>
<evidence type="ECO:0000256" key="2">
    <source>
        <dbReference type="SAM" id="Phobius"/>
    </source>
</evidence>
<keyword evidence="5" id="KW-1185">Reference proteome</keyword>